<dbReference type="GO" id="GO:0016020">
    <property type="term" value="C:membrane"/>
    <property type="evidence" value="ECO:0007669"/>
    <property type="project" value="UniProtKB-SubCell"/>
</dbReference>
<dbReference type="PANTHER" id="PTHR43847:SF1">
    <property type="entry name" value="BLL3993 PROTEIN"/>
    <property type="match status" value="1"/>
</dbReference>
<evidence type="ECO:0000256" key="4">
    <source>
        <dbReference type="ARBA" id="ARBA00023136"/>
    </source>
</evidence>
<comment type="subcellular location">
    <subcellularLocation>
        <location evidence="1">Membrane</location>
        <topology evidence="1">Multi-pass membrane protein</topology>
    </subcellularLocation>
</comment>
<protein>
    <recommendedName>
        <fullName evidence="8">Isoprenylcysteine carboxyl methyltransferase</fullName>
    </recommendedName>
</protein>
<evidence type="ECO:0000256" key="3">
    <source>
        <dbReference type="ARBA" id="ARBA00022989"/>
    </source>
</evidence>
<evidence type="ECO:0000313" key="6">
    <source>
        <dbReference type="EMBL" id="ASG21595.1"/>
    </source>
</evidence>
<evidence type="ECO:0008006" key="8">
    <source>
        <dbReference type="Google" id="ProtNLM"/>
    </source>
</evidence>
<feature type="transmembrane region" description="Helical" evidence="5">
    <location>
        <begin position="176"/>
        <end position="202"/>
    </location>
</feature>
<dbReference type="Proteomes" id="UP000197153">
    <property type="component" value="Chromosome 1"/>
</dbReference>
<organism evidence="6 7">
    <name type="scientific">Nitrospirillum viridazoti CBAmc</name>
    <dbReference type="NCBI Taxonomy" id="1441467"/>
    <lineage>
        <taxon>Bacteria</taxon>
        <taxon>Pseudomonadati</taxon>
        <taxon>Pseudomonadota</taxon>
        <taxon>Alphaproteobacteria</taxon>
        <taxon>Rhodospirillales</taxon>
        <taxon>Azospirillaceae</taxon>
        <taxon>Nitrospirillum</taxon>
        <taxon>Nitrospirillum viridazoti</taxon>
    </lineage>
</organism>
<reference evidence="6 7" key="1">
    <citation type="submission" date="2017-06" db="EMBL/GenBank/DDBJ databases">
        <title>Complete genome sequence of Nitrospirillum amazonense strain CBAmC, an endophytic nitrogen-fixing and plant growth-promoting bacterium, isolated from sugarcane.</title>
        <authorList>
            <person name="Schwab S."/>
            <person name="dos Santos Teixeira K.R."/>
            <person name="Simoes Araujo J.L."/>
            <person name="Soares Vidal M."/>
            <person name="Borges de Freitas H.R."/>
            <person name="Rivello Crivelaro A.L."/>
            <person name="Bueno de Camargo Nunes A."/>
            <person name="dos Santos C.M."/>
            <person name="Palmeira da Silva Rosa D."/>
            <person name="da Silva Padilha D."/>
            <person name="da Silva E."/>
            <person name="Araujo Terra L."/>
            <person name="Soares Mendes V."/>
            <person name="Farinelli L."/>
            <person name="Magalhaes Cruz L."/>
            <person name="Baldani J.I."/>
        </authorList>
    </citation>
    <scope>NUCLEOTIDE SEQUENCE [LARGE SCALE GENOMIC DNA]</scope>
    <source>
        <strain evidence="6 7">CBAmC</strain>
    </source>
</reference>
<evidence type="ECO:0000256" key="1">
    <source>
        <dbReference type="ARBA" id="ARBA00004141"/>
    </source>
</evidence>
<dbReference type="PANTHER" id="PTHR43847">
    <property type="entry name" value="BLL3993 PROTEIN"/>
    <property type="match status" value="1"/>
</dbReference>
<dbReference type="KEGG" id="nao:Y958_12845"/>
<dbReference type="GO" id="GO:0004671">
    <property type="term" value="F:protein C-terminal S-isoprenylcysteine carboxyl O-methyltransferase activity"/>
    <property type="evidence" value="ECO:0007669"/>
    <property type="project" value="InterPro"/>
</dbReference>
<gene>
    <name evidence="6" type="ORF">Y958_12845</name>
</gene>
<evidence type="ECO:0000256" key="2">
    <source>
        <dbReference type="ARBA" id="ARBA00022692"/>
    </source>
</evidence>
<evidence type="ECO:0000313" key="7">
    <source>
        <dbReference type="Proteomes" id="UP000197153"/>
    </source>
</evidence>
<keyword evidence="2 5" id="KW-0812">Transmembrane</keyword>
<dbReference type="EMBL" id="CP022110">
    <property type="protein sequence ID" value="ASG21595.1"/>
    <property type="molecule type" value="Genomic_DNA"/>
</dbReference>
<dbReference type="AlphaFoldDB" id="A0A248JSC6"/>
<evidence type="ECO:0000256" key="5">
    <source>
        <dbReference type="SAM" id="Phobius"/>
    </source>
</evidence>
<dbReference type="Pfam" id="PF04140">
    <property type="entry name" value="ICMT"/>
    <property type="match status" value="1"/>
</dbReference>
<sequence>MGKLWQAGGVGSHDRAGTQRLEWGIVRGAYAIDAPDAFVPWEPRAAVTTLILFIVLAFAYRFAMLAVSIRHEKALRAAGAVEHGARNTLALTIAHIAFYLSATVEGLVRAAPIDAVSGFGFAIYLFGAAMLLVVVRLLGRLWTVKLLIARDHHLVTHPLFRLVRHPNYFLNILPELVGFALTLHAYCTLVAGLVVYLVPLTIRIRQEERAMRETFAAY</sequence>
<dbReference type="Gene3D" id="1.20.120.1630">
    <property type="match status" value="1"/>
</dbReference>
<accession>A0A248JSC6</accession>
<dbReference type="InterPro" id="IPR052527">
    <property type="entry name" value="Metal_cation-efflux_comp"/>
</dbReference>
<feature type="transmembrane region" description="Helical" evidence="5">
    <location>
        <begin position="45"/>
        <end position="67"/>
    </location>
</feature>
<feature type="transmembrane region" description="Helical" evidence="5">
    <location>
        <begin position="119"/>
        <end position="138"/>
    </location>
</feature>
<keyword evidence="3 5" id="KW-1133">Transmembrane helix</keyword>
<keyword evidence="4 5" id="KW-0472">Membrane</keyword>
<name>A0A248JSC6_9PROT</name>
<keyword evidence="7" id="KW-1185">Reference proteome</keyword>
<dbReference type="InterPro" id="IPR007269">
    <property type="entry name" value="ICMT_MeTrfase"/>
</dbReference>
<proteinExistence type="predicted"/>